<keyword evidence="3 8" id="KW-0813">Transport</keyword>
<feature type="domain" description="ATP synthase F1 complex delta/epsilon subunit N-terminal" evidence="10">
    <location>
        <begin position="5"/>
        <end position="85"/>
    </location>
</feature>
<dbReference type="Pfam" id="PF02823">
    <property type="entry name" value="ATP-synt_DE_N"/>
    <property type="match status" value="1"/>
</dbReference>
<evidence type="ECO:0000256" key="6">
    <source>
        <dbReference type="ARBA" id="ARBA00023196"/>
    </source>
</evidence>
<dbReference type="InterPro" id="IPR036771">
    <property type="entry name" value="ATPsynth_dsu/esu_N"/>
</dbReference>
<keyword evidence="6 8" id="KW-0139">CF(1)</keyword>
<evidence type="ECO:0000259" key="10">
    <source>
        <dbReference type="Pfam" id="PF02823"/>
    </source>
</evidence>
<dbReference type="PANTHER" id="PTHR13822:SF10">
    <property type="entry name" value="ATP SYNTHASE EPSILON CHAIN, CHLOROPLASTIC"/>
    <property type="match status" value="1"/>
</dbReference>
<reference evidence="11" key="1">
    <citation type="submission" date="2022-05" db="EMBL/GenBank/DDBJ databases">
        <title>Jatrophihabitans sp. SB3-54 whole genome sequence.</title>
        <authorList>
            <person name="Suh M.K."/>
            <person name="Eom M.K."/>
            <person name="Kim J.S."/>
            <person name="Kim H.S."/>
            <person name="Do H.E."/>
            <person name="Shin Y.K."/>
            <person name="Lee J.-S."/>
        </authorList>
    </citation>
    <scope>NUCLEOTIDE SEQUENCE</scope>
    <source>
        <strain evidence="11">SB3-54</strain>
    </source>
</reference>
<keyword evidence="8" id="KW-1003">Cell membrane</keyword>
<protein>
    <recommendedName>
        <fullName evidence="8">ATP synthase epsilon chain</fullName>
    </recommendedName>
    <alternativeName>
        <fullName evidence="8">ATP synthase F1 sector epsilon subunit</fullName>
    </alternativeName>
    <alternativeName>
        <fullName evidence="8">F-ATPase epsilon subunit</fullName>
    </alternativeName>
</protein>
<keyword evidence="7 8" id="KW-0066">ATP synthesis</keyword>
<dbReference type="InterPro" id="IPR001469">
    <property type="entry name" value="ATP_synth_F1_dsu/esu"/>
</dbReference>
<evidence type="ECO:0000313" key="12">
    <source>
        <dbReference type="Proteomes" id="UP001164693"/>
    </source>
</evidence>
<evidence type="ECO:0000256" key="4">
    <source>
        <dbReference type="ARBA" id="ARBA00023065"/>
    </source>
</evidence>
<dbReference type="RefSeq" id="WP_269443267.1">
    <property type="nucleotide sequence ID" value="NZ_CP097463.1"/>
</dbReference>
<keyword evidence="5 8" id="KW-0472">Membrane</keyword>
<dbReference type="HAMAP" id="MF_00530">
    <property type="entry name" value="ATP_synth_epsil_bac"/>
    <property type="match status" value="1"/>
</dbReference>
<dbReference type="Proteomes" id="UP001164693">
    <property type="component" value="Chromosome"/>
</dbReference>
<evidence type="ECO:0000256" key="7">
    <source>
        <dbReference type="ARBA" id="ARBA00023310"/>
    </source>
</evidence>
<dbReference type="EMBL" id="CP097463">
    <property type="protein sequence ID" value="WAX56733.1"/>
    <property type="molecule type" value="Genomic_DNA"/>
</dbReference>
<evidence type="ECO:0000256" key="8">
    <source>
        <dbReference type="HAMAP-Rule" id="MF_00530"/>
    </source>
</evidence>
<dbReference type="SUPFAM" id="SSF51344">
    <property type="entry name" value="Epsilon subunit of F1F0-ATP synthase N-terminal domain"/>
    <property type="match status" value="1"/>
</dbReference>
<accession>A0ABY7JWP4</accession>
<comment type="function">
    <text evidence="8">Produces ATP from ADP in the presence of a proton gradient across the membrane.</text>
</comment>
<evidence type="ECO:0000256" key="5">
    <source>
        <dbReference type="ARBA" id="ARBA00023136"/>
    </source>
</evidence>
<evidence type="ECO:0000256" key="9">
    <source>
        <dbReference type="RuleBase" id="RU003656"/>
    </source>
</evidence>
<evidence type="ECO:0000256" key="3">
    <source>
        <dbReference type="ARBA" id="ARBA00022448"/>
    </source>
</evidence>
<dbReference type="InterPro" id="IPR020546">
    <property type="entry name" value="ATP_synth_F1_dsu/esu_N"/>
</dbReference>
<comment type="subunit">
    <text evidence="8 9">F-type ATPases have 2 components, CF(1) - the catalytic core - and CF(0) - the membrane proton channel. CF(1) has five subunits: alpha(3), beta(3), gamma(1), delta(1), epsilon(1). CF(0) has three main subunits: a, b and c.</text>
</comment>
<dbReference type="Gene3D" id="2.60.15.10">
    <property type="entry name" value="F0F1 ATP synthase delta/epsilon subunit, N-terminal"/>
    <property type="match status" value="1"/>
</dbReference>
<sequence length="129" mass="13808">MAATMHVELVSVERRIWSGEATAVYARTPEGELGVLPGHTPLLGALEPGWVVRIDRQDEPELRVAVHGGFLSVRNDGVSVLAEMAEQASDIDTARAREALQRSEADTGPEGVTARNRALARLRAAGEAV</sequence>
<dbReference type="PANTHER" id="PTHR13822">
    <property type="entry name" value="ATP SYNTHASE DELTA/EPSILON CHAIN"/>
    <property type="match status" value="1"/>
</dbReference>
<dbReference type="NCBIfam" id="TIGR01216">
    <property type="entry name" value="ATP_synt_epsi"/>
    <property type="match status" value="1"/>
</dbReference>
<dbReference type="CDD" id="cd12152">
    <property type="entry name" value="F1-ATPase_delta"/>
    <property type="match status" value="1"/>
</dbReference>
<organism evidence="11 12">
    <name type="scientific">Jatrophihabitans cynanchi</name>
    <dbReference type="NCBI Taxonomy" id="2944128"/>
    <lineage>
        <taxon>Bacteria</taxon>
        <taxon>Bacillati</taxon>
        <taxon>Actinomycetota</taxon>
        <taxon>Actinomycetes</taxon>
        <taxon>Jatrophihabitantales</taxon>
        <taxon>Jatrophihabitantaceae</taxon>
        <taxon>Jatrophihabitans</taxon>
    </lineage>
</organism>
<keyword evidence="8" id="KW-0375">Hydrogen ion transport</keyword>
<comment type="subcellular location">
    <subcellularLocation>
        <location evidence="1 8">Cell membrane</location>
        <topology evidence="1 8">Peripheral membrane protein</topology>
    </subcellularLocation>
</comment>
<evidence type="ECO:0000256" key="2">
    <source>
        <dbReference type="ARBA" id="ARBA00005712"/>
    </source>
</evidence>
<proteinExistence type="inferred from homology"/>
<name>A0ABY7JWP4_9ACTN</name>
<keyword evidence="12" id="KW-1185">Reference proteome</keyword>
<evidence type="ECO:0000313" key="11">
    <source>
        <dbReference type="EMBL" id="WAX56733.1"/>
    </source>
</evidence>
<keyword evidence="4 8" id="KW-0406">Ion transport</keyword>
<gene>
    <name evidence="8" type="primary">atpC</name>
    <name evidence="11" type="ORF">M6B22_19720</name>
</gene>
<dbReference type="NCBIfam" id="NF009977">
    <property type="entry name" value="PRK13442.1"/>
    <property type="match status" value="1"/>
</dbReference>
<evidence type="ECO:0000256" key="1">
    <source>
        <dbReference type="ARBA" id="ARBA00004202"/>
    </source>
</evidence>
<comment type="similarity">
    <text evidence="2 8 9">Belongs to the ATPase epsilon chain family.</text>
</comment>